<name>A0A4R0IC31_9ACTN</name>
<dbReference type="EMBL" id="SJKC01000007">
    <property type="protein sequence ID" value="TCC30681.1"/>
    <property type="molecule type" value="Genomic_DNA"/>
</dbReference>
<dbReference type="AlphaFoldDB" id="A0A4R0IC31"/>
<organism evidence="1 2">
    <name type="scientific">Kribbella speibonae</name>
    <dbReference type="NCBI Taxonomy" id="1572660"/>
    <lineage>
        <taxon>Bacteria</taxon>
        <taxon>Bacillati</taxon>
        <taxon>Actinomycetota</taxon>
        <taxon>Actinomycetes</taxon>
        <taxon>Propionibacteriales</taxon>
        <taxon>Kribbellaceae</taxon>
        <taxon>Kribbella</taxon>
    </lineage>
</organism>
<comment type="caution">
    <text evidence="1">The sequence shown here is derived from an EMBL/GenBank/DDBJ whole genome shotgun (WGS) entry which is preliminary data.</text>
</comment>
<dbReference type="RefSeq" id="WP_131499494.1">
    <property type="nucleotide sequence ID" value="NZ_SJKC01000007.1"/>
</dbReference>
<gene>
    <name evidence="1" type="ORF">E0H92_36770</name>
</gene>
<evidence type="ECO:0000313" key="2">
    <source>
        <dbReference type="Proteomes" id="UP000294225"/>
    </source>
</evidence>
<evidence type="ECO:0000313" key="1">
    <source>
        <dbReference type="EMBL" id="TCC30681.1"/>
    </source>
</evidence>
<proteinExistence type="predicted"/>
<protein>
    <submittedName>
        <fullName evidence="1">Uncharacterized protein</fullName>
    </submittedName>
</protein>
<dbReference type="Proteomes" id="UP000294225">
    <property type="component" value="Unassembled WGS sequence"/>
</dbReference>
<reference evidence="1 2" key="1">
    <citation type="submission" date="2019-02" db="EMBL/GenBank/DDBJ databases">
        <title>Kribbella capetownensis sp. nov. and Kribbella speibonae sp. nov., isolated from soil.</title>
        <authorList>
            <person name="Curtis S.M."/>
            <person name="Norton I."/>
            <person name="Everest G.J."/>
            <person name="Meyers P.R."/>
        </authorList>
    </citation>
    <scope>NUCLEOTIDE SEQUENCE [LARGE SCALE GENOMIC DNA]</scope>
    <source>
        <strain evidence="1 2">YM55</strain>
    </source>
</reference>
<sequence length="331" mass="36035">MTELDRLAAFSGPWRRTQQLAAIFRLLDAIDSALGFVGRTGDEPAPRSPVQEYFRIRTADVSVEVGTAHMIGVLTQSVGDLRDAPVSGAMLLREAAAIRQVLADLGGEPAVGVAEADIADIFLERPNDVDRRRWYGRWIIAHQLHALLNLSAAGAVESAVDALDEGDCAASVGHLRRAVVYVEGFTPARAHALAVPAWFYNDVLRPSMAPPLSTAPLSGAMHLEYKSYRRQVSRLLAALPEDIRELAKDEPELALMREALLEADLMDAENHVCLIEPVVGSTKSLVQSAKSSGSAVTMLRRIRDRRAASFEPYLRGDNRGRLTGTASHPSR</sequence>
<accession>A0A4R0IC31</accession>